<gene>
    <name evidence="6" type="ORF">DFR36_11031</name>
</gene>
<protein>
    <submittedName>
        <fullName evidence="6">Protein-S-isoprenylcysteine O-methyltransferase Ste14</fullName>
    </submittedName>
</protein>
<dbReference type="GO" id="GO:0008168">
    <property type="term" value="F:methyltransferase activity"/>
    <property type="evidence" value="ECO:0007669"/>
    <property type="project" value="UniProtKB-KW"/>
</dbReference>
<evidence type="ECO:0000256" key="2">
    <source>
        <dbReference type="ARBA" id="ARBA00022692"/>
    </source>
</evidence>
<organism evidence="6 7">
    <name type="scientific">Melaminivora alkalimesophila</name>
    <dbReference type="NCBI Taxonomy" id="1165852"/>
    <lineage>
        <taxon>Bacteria</taxon>
        <taxon>Pseudomonadati</taxon>
        <taxon>Pseudomonadota</taxon>
        <taxon>Betaproteobacteria</taxon>
        <taxon>Burkholderiales</taxon>
        <taxon>Comamonadaceae</taxon>
        <taxon>Melaminivora</taxon>
    </lineage>
</organism>
<feature type="transmembrane region" description="Helical" evidence="5">
    <location>
        <begin position="95"/>
        <end position="122"/>
    </location>
</feature>
<dbReference type="PANTHER" id="PTHR43847:SF1">
    <property type="entry name" value="BLL3993 PROTEIN"/>
    <property type="match status" value="1"/>
</dbReference>
<evidence type="ECO:0000313" key="7">
    <source>
        <dbReference type="Proteomes" id="UP000246483"/>
    </source>
</evidence>
<keyword evidence="7" id="KW-1185">Reference proteome</keyword>
<keyword evidence="2 5" id="KW-0812">Transmembrane</keyword>
<dbReference type="GO" id="GO:0032259">
    <property type="term" value="P:methylation"/>
    <property type="evidence" value="ECO:0007669"/>
    <property type="project" value="UniProtKB-KW"/>
</dbReference>
<dbReference type="AlphaFoldDB" id="A0A317R7S3"/>
<feature type="transmembrane region" description="Helical" evidence="5">
    <location>
        <begin position="12"/>
        <end position="33"/>
    </location>
</feature>
<dbReference type="EMBL" id="QGUB01000010">
    <property type="protein sequence ID" value="PWW43594.1"/>
    <property type="molecule type" value="Genomic_DNA"/>
</dbReference>
<dbReference type="OrthoDB" id="9811969at2"/>
<dbReference type="InterPro" id="IPR052527">
    <property type="entry name" value="Metal_cation-efflux_comp"/>
</dbReference>
<name>A0A317R7S3_9BURK</name>
<feature type="transmembrane region" description="Helical" evidence="5">
    <location>
        <begin position="39"/>
        <end position="60"/>
    </location>
</feature>
<evidence type="ECO:0000256" key="4">
    <source>
        <dbReference type="ARBA" id="ARBA00023136"/>
    </source>
</evidence>
<dbReference type="Pfam" id="PF04191">
    <property type="entry name" value="PEMT"/>
    <property type="match status" value="1"/>
</dbReference>
<dbReference type="RefSeq" id="WP_019373968.1">
    <property type="nucleotide sequence ID" value="NZ_ALEE01000408.1"/>
</dbReference>
<dbReference type="Proteomes" id="UP000246483">
    <property type="component" value="Unassembled WGS sequence"/>
</dbReference>
<keyword evidence="4 5" id="KW-0472">Membrane</keyword>
<accession>A0A317R7S3</accession>
<comment type="subcellular location">
    <subcellularLocation>
        <location evidence="1">Endomembrane system</location>
        <topology evidence="1">Multi-pass membrane protein</topology>
    </subcellularLocation>
</comment>
<sequence>MKPLELKIPPPLVTLACAALAWGLSAPGVGWHLPAGPRLVGAGLCLLLGAVLTLWALGLFRRARTTASPLQPGRSRALVREGPYRFTRNPMYLGLALLLLALCLWLGDVLALLALVVFVAWITRFQILPEERALQERFGPAYTQYRQEVRRWL</sequence>
<reference evidence="6 7" key="1">
    <citation type="submission" date="2018-05" db="EMBL/GenBank/DDBJ databases">
        <title>Genomic Encyclopedia of Type Strains, Phase IV (KMG-IV): sequencing the most valuable type-strain genomes for metagenomic binning, comparative biology and taxonomic classification.</title>
        <authorList>
            <person name="Goeker M."/>
        </authorList>
    </citation>
    <scope>NUCLEOTIDE SEQUENCE [LARGE SCALE GENOMIC DNA]</scope>
    <source>
        <strain evidence="6 7">DSM 26006</strain>
    </source>
</reference>
<keyword evidence="3 5" id="KW-1133">Transmembrane helix</keyword>
<proteinExistence type="predicted"/>
<dbReference type="PANTHER" id="PTHR43847">
    <property type="entry name" value="BLL3993 PROTEIN"/>
    <property type="match status" value="1"/>
</dbReference>
<evidence type="ECO:0000256" key="5">
    <source>
        <dbReference type="SAM" id="Phobius"/>
    </source>
</evidence>
<evidence type="ECO:0000256" key="1">
    <source>
        <dbReference type="ARBA" id="ARBA00004127"/>
    </source>
</evidence>
<dbReference type="GO" id="GO:0012505">
    <property type="term" value="C:endomembrane system"/>
    <property type="evidence" value="ECO:0007669"/>
    <property type="project" value="UniProtKB-SubCell"/>
</dbReference>
<dbReference type="InterPro" id="IPR007318">
    <property type="entry name" value="Phopholipid_MeTrfase"/>
</dbReference>
<evidence type="ECO:0000256" key="3">
    <source>
        <dbReference type="ARBA" id="ARBA00022989"/>
    </source>
</evidence>
<keyword evidence="6" id="KW-0808">Transferase</keyword>
<evidence type="ECO:0000313" key="6">
    <source>
        <dbReference type="EMBL" id="PWW43594.1"/>
    </source>
</evidence>
<comment type="caution">
    <text evidence="6">The sequence shown here is derived from an EMBL/GenBank/DDBJ whole genome shotgun (WGS) entry which is preliminary data.</text>
</comment>
<keyword evidence="6" id="KW-0489">Methyltransferase</keyword>
<dbReference type="Gene3D" id="1.20.120.1630">
    <property type="match status" value="1"/>
</dbReference>